<name>A0A483CUH7_9EURY</name>
<keyword evidence="4 7" id="KW-0479">Metal-binding</keyword>
<evidence type="ECO:0000256" key="2">
    <source>
        <dbReference type="ARBA" id="ARBA00005337"/>
    </source>
</evidence>
<dbReference type="FunFam" id="2.20.28.10:FF:000001">
    <property type="entry name" value="Rubredoxin"/>
    <property type="match status" value="1"/>
</dbReference>
<evidence type="ECO:0000256" key="4">
    <source>
        <dbReference type="ARBA" id="ARBA00022723"/>
    </source>
</evidence>
<dbReference type="InterPro" id="IPR024934">
    <property type="entry name" value="Rubredoxin-like_dom"/>
</dbReference>
<dbReference type="InterPro" id="IPR024922">
    <property type="entry name" value="Rubredoxin"/>
</dbReference>
<gene>
    <name evidence="10" type="ORF">CUJ86_06730</name>
</gene>
<reference evidence="10 11" key="1">
    <citation type="submission" date="2017-11" db="EMBL/GenBank/DDBJ databases">
        <title>Isolation and Characterization of Methanofollis Species from Methane Seep Offshore SW Taiwan.</title>
        <authorList>
            <person name="Teng N.-H."/>
            <person name="Lai M.-C."/>
            <person name="Chen S.-C."/>
        </authorList>
    </citation>
    <scope>NUCLEOTIDE SEQUENCE [LARGE SCALE GENOMIC DNA]</scope>
    <source>
        <strain evidence="10 11">FWC-SCC2</strain>
    </source>
</reference>
<evidence type="ECO:0000256" key="5">
    <source>
        <dbReference type="ARBA" id="ARBA00022982"/>
    </source>
</evidence>
<feature type="binding site" evidence="8">
    <location>
        <position position="39"/>
    </location>
    <ligand>
        <name>Fe cation</name>
        <dbReference type="ChEBI" id="CHEBI:24875"/>
    </ligand>
</feature>
<comment type="caution">
    <text evidence="10">The sequence shown here is derived from an EMBL/GenBank/DDBJ whole genome shotgun (WGS) entry which is preliminary data.</text>
</comment>
<dbReference type="Proteomes" id="UP000292580">
    <property type="component" value="Unassembled WGS sequence"/>
</dbReference>
<dbReference type="Pfam" id="PF00301">
    <property type="entry name" value="Rubredoxin"/>
    <property type="match status" value="1"/>
</dbReference>
<dbReference type="PIRSF" id="PIRSF000071">
    <property type="entry name" value="Rubredoxin"/>
    <property type="match status" value="1"/>
</dbReference>
<accession>A0A483CUH7</accession>
<evidence type="ECO:0000256" key="7">
    <source>
        <dbReference type="PIRNR" id="PIRNR000071"/>
    </source>
</evidence>
<keyword evidence="11" id="KW-1185">Reference proteome</keyword>
<feature type="binding site" evidence="8">
    <location>
        <position position="9"/>
    </location>
    <ligand>
        <name>Fe cation</name>
        <dbReference type="ChEBI" id="CHEBI:24875"/>
    </ligand>
</feature>
<comment type="cofactor">
    <cofactor evidence="7 8">
        <name>Fe(3+)</name>
        <dbReference type="ChEBI" id="CHEBI:29034"/>
    </cofactor>
    <text evidence="7 8">Binds 1 Fe(3+) ion per subunit.</text>
</comment>
<feature type="binding site" evidence="8">
    <location>
        <position position="42"/>
    </location>
    <ligand>
        <name>Fe cation</name>
        <dbReference type="ChEBI" id="CHEBI:24875"/>
    </ligand>
</feature>
<dbReference type="PROSITE" id="PS00202">
    <property type="entry name" value="RUBREDOXIN"/>
    <property type="match status" value="1"/>
</dbReference>
<sequence length="53" mass="5997">MDMYKCTKCGYIYNPSTGDHTQNIPPNTPFEKLPENWVCPRCGAGKSAFVKKE</sequence>
<dbReference type="GO" id="GO:0009055">
    <property type="term" value="F:electron transfer activity"/>
    <property type="evidence" value="ECO:0007669"/>
    <property type="project" value="InterPro"/>
</dbReference>
<dbReference type="GO" id="GO:0043448">
    <property type="term" value="P:alkane catabolic process"/>
    <property type="evidence" value="ECO:0007669"/>
    <property type="project" value="TreeGrafter"/>
</dbReference>
<evidence type="ECO:0000256" key="6">
    <source>
        <dbReference type="ARBA" id="ARBA00023004"/>
    </source>
</evidence>
<evidence type="ECO:0000313" key="10">
    <source>
        <dbReference type="EMBL" id="TAJ44968.1"/>
    </source>
</evidence>
<dbReference type="CDD" id="cd00730">
    <property type="entry name" value="rubredoxin"/>
    <property type="match status" value="1"/>
</dbReference>
<dbReference type="Gene3D" id="2.20.28.10">
    <property type="match status" value="1"/>
</dbReference>
<dbReference type="PRINTS" id="PR00163">
    <property type="entry name" value="RUBREDOXIN"/>
</dbReference>
<comment type="similarity">
    <text evidence="2 7">Belongs to the rubredoxin family.</text>
</comment>
<dbReference type="InterPro" id="IPR050526">
    <property type="entry name" value="Rubredoxin_ET"/>
</dbReference>
<evidence type="ECO:0000313" key="11">
    <source>
        <dbReference type="Proteomes" id="UP000292580"/>
    </source>
</evidence>
<dbReference type="AlphaFoldDB" id="A0A483CUH7"/>
<dbReference type="PANTHER" id="PTHR47627:SF1">
    <property type="entry name" value="RUBREDOXIN-1-RELATED"/>
    <property type="match status" value="1"/>
</dbReference>
<dbReference type="OrthoDB" id="371635at2157"/>
<proteinExistence type="inferred from homology"/>
<dbReference type="InterPro" id="IPR018527">
    <property type="entry name" value="Rubredoxin_Fe_BS"/>
</dbReference>
<keyword evidence="3 7" id="KW-0813">Transport</keyword>
<dbReference type="SUPFAM" id="SSF57802">
    <property type="entry name" value="Rubredoxin-like"/>
    <property type="match status" value="1"/>
</dbReference>
<dbReference type="RefSeq" id="WP_130646782.1">
    <property type="nucleotide sequence ID" value="NZ_PGCL01000002.1"/>
</dbReference>
<comment type="function">
    <text evidence="1 7">Rubredoxin is a small nonheme, iron protein lacking acid-labile sulfide. Its single Fe, chelated to 4 Cys, functions as an electron acceptor and may also stabilize the conformation of the molecule.</text>
</comment>
<evidence type="ECO:0000259" key="9">
    <source>
        <dbReference type="PROSITE" id="PS50903"/>
    </source>
</evidence>
<evidence type="ECO:0000256" key="1">
    <source>
        <dbReference type="ARBA" id="ARBA00002360"/>
    </source>
</evidence>
<feature type="domain" description="Rubredoxin-like" evidence="9">
    <location>
        <begin position="1"/>
        <end position="52"/>
    </location>
</feature>
<dbReference type="GO" id="GO:0005506">
    <property type="term" value="F:iron ion binding"/>
    <property type="evidence" value="ECO:0007669"/>
    <property type="project" value="InterPro"/>
</dbReference>
<evidence type="ECO:0000256" key="8">
    <source>
        <dbReference type="PIRSR" id="PIRSR000071-1"/>
    </source>
</evidence>
<dbReference type="PROSITE" id="PS50903">
    <property type="entry name" value="RUBREDOXIN_LIKE"/>
    <property type="match status" value="1"/>
</dbReference>
<keyword evidence="5 7" id="KW-0249">Electron transport</keyword>
<dbReference type="PANTHER" id="PTHR47627">
    <property type="entry name" value="RUBREDOXIN"/>
    <property type="match status" value="1"/>
</dbReference>
<protein>
    <recommendedName>
        <fullName evidence="7">Rubredoxin</fullName>
    </recommendedName>
</protein>
<dbReference type="InterPro" id="IPR024935">
    <property type="entry name" value="Rubredoxin_dom"/>
</dbReference>
<organism evidence="10 11">
    <name type="scientific">Methanofollis fontis</name>
    <dbReference type="NCBI Taxonomy" id="2052832"/>
    <lineage>
        <taxon>Archaea</taxon>
        <taxon>Methanobacteriati</taxon>
        <taxon>Methanobacteriota</taxon>
        <taxon>Stenosarchaea group</taxon>
        <taxon>Methanomicrobia</taxon>
        <taxon>Methanomicrobiales</taxon>
        <taxon>Methanomicrobiaceae</taxon>
        <taxon>Methanofollis</taxon>
    </lineage>
</organism>
<keyword evidence="6 7" id="KW-0408">Iron</keyword>
<evidence type="ECO:0000256" key="3">
    <source>
        <dbReference type="ARBA" id="ARBA00022448"/>
    </source>
</evidence>
<dbReference type="EMBL" id="PGCL01000002">
    <property type="protein sequence ID" value="TAJ44968.1"/>
    <property type="molecule type" value="Genomic_DNA"/>
</dbReference>
<feature type="binding site" evidence="8">
    <location>
        <position position="6"/>
    </location>
    <ligand>
        <name>Fe cation</name>
        <dbReference type="ChEBI" id="CHEBI:24875"/>
    </ligand>
</feature>